<dbReference type="EMBL" id="PDUG01000005">
    <property type="protein sequence ID" value="PIC22679.1"/>
    <property type="molecule type" value="Genomic_DNA"/>
</dbReference>
<accession>A0A2G5T654</accession>
<dbReference type="AlphaFoldDB" id="A0A2G5T654"/>
<organism evidence="2 3">
    <name type="scientific">Caenorhabditis nigoni</name>
    <dbReference type="NCBI Taxonomy" id="1611254"/>
    <lineage>
        <taxon>Eukaryota</taxon>
        <taxon>Metazoa</taxon>
        <taxon>Ecdysozoa</taxon>
        <taxon>Nematoda</taxon>
        <taxon>Chromadorea</taxon>
        <taxon>Rhabditida</taxon>
        <taxon>Rhabditina</taxon>
        <taxon>Rhabditomorpha</taxon>
        <taxon>Rhabditoidea</taxon>
        <taxon>Rhabditidae</taxon>
        <taxon>Peloderinae</taxon>
        <taxon>Caenorhabditis</taxon>
    </lineage>
</organism>
<dbReference type="PANTHER" id="PTHR21503">
    <property type="entry name" value="F-BOX-CONTAINING HYPOTHETICAL PROTEIN C.ELEGANS"/>
    <property type="match status" value="1"/>
</dbReference>
<gene>
    <name evidence="2" type="primary">Cnig_chr_V.g16649</name>
    <name evidence="2" type="ORF">B9Z55_016649</name>
</gene>
<reference evidence="3" key="1">
    <citation type="submission" date="2017-10" db="EMBL/GenBank/DDBJ databases">
        <title>Rapid genome shrinkage in a self-fertile nematode reveals novel sperm competition proteins.</title>
        <authorList>
            <person name="Yin D."/>
            <person name="Schwarz E.M."/>
            <person name="Thomas C.G."/>
            <person name="Felde R.L."/>
            <person name="Korf I.F."/>
            <person name="Cutter A.D."/>
            <person name="Schartner C.M."/>
            <person name="Ralston E.J."/>
            <person name="Meyer B.J."/>
            <person name="Haag E.S."/>
        </authorList>
    </citation>
    <scope>NUCLEOTIDE SEQUENCE [LARGE SCALE GENOMIC DNA]</scope>
    <source>
        <strain evidence="3">JU1422</strain>
    </source>
</reference>
<evidence type="ECO:0000313" key="2">
    <source>
        <dbReference type="EMBL" id="PIC22679.1"/>
    </source>
</evidence>
<feature type="domain" description="F-box" evidence="1">
    <location>
        <begin position="2"/>
        <end position="49"/>
    </location>
</feature>
<evidence type="ECO:0000313" key="3">
    <source>
        <dbReference type="Proteomes" id="UP000230233"/>
    </source>
</evidence>
<protein>
    <recommendedName>
        <fullName evidence="1">F-box domain-containing protein</fullName>
    </recommendedName>
</protein>
<dbReference type="PROSITE" id="PS50181">
    <property type="entry name" value="FBOX"/>
    <property type="match status" value="1"/>
</dbReference>
<keyword evidence="3" id="KW-1185">Reference proteome</keyword>
<name>A0A2G5T654_9PELO</name>
<dbReference type="Proteomes" id="UP000230233">
    <property type="component" value="Chromosome V"/>
</dbReference>
<dbReference type="InterPro" id="IPR001810">
    <property type="entry name" value="F-box_dom"/>
</dbReference>
<dbReference type="PANTHER" id="PTHR21503:SF8">
    <property type="entry name" value="F-BOX ASSOCIATED DOMAIN-CONTAINING PROTEIN-RELATED"/>
    <property type="match status" value="1"/>
</dbReference>
<comment type="caution">
    <text evidence="2">The sequence shown here is derived from an EMBL/GenBank/DDBJ whole genome shotgun (WGS) entry which is preliminary data.</text>
</comment>
<evidence type="ECO:0000259" key="1">
    <source>
        <dbReference type="PROSITE" id="PS50181"/>
    </source>
</evidence>
<sequence>MPVNLLEMPYLVSVMVVTELDYQEIFLFSLCSRRSLSLVKKARIQVPKLAFRYDKCDRQEEFVIGVKTNMHEWSYVTSVKHVPELDWEGVMNVKAELEYESIIKSWHKKDGSFRHQIERTDKPMTVQKEYQDYINSIFHYSGSYKLILSMKCKGQLPNITNVEYIEIEDGTIDEQRNGTIDAQFLSNLLTTYPDPHTLSVDVDIVGELPKDSLFFQVQNVAVGSLCGPEYIHNFLGRHLRLDSVTVTDQGIIQFLEKWISNKAYHNLETLVIFVDHPLIINADLIRQTIECEEYNSEEPEKRPEHFVIDAPFDYLMPIERYSLRKDNVVEIKRATDGKRAFLRIYPTYLQFIVPQKLP</sequence>
<proteinExistence type="predicted"/>